<dbReference type="PROSITE" id="PS00107">
    <property type="entry name" value="PROTEIN_KINASE_ATP"/>
    <property type="match status" value="1"/>
</dbReference>
<feature type="region of interest" description="Disordered" evidence="16">
    <location>
        <begin position="612"/>
        <end position="890"/>
    </location>
</feature>
<dbReference type="InterPro" id="IPR029058">
    <property type="entry name" value="AB_hydrolase_fold"/>
</dbReference>
<dbReference type="InterPro" id="IPR001563">
    <property type="entry name" value="Peptidase_S10"/>
</dbReference>
<dbReference type="Gene3D" id="3.40.50.1820">
    <property type="entry name" value="alpha/beta hydrolase"/>
    <property type="match status" value="1"/>
</dbReference>
<dbReference type="PANTHER" id="PTHR11584">
    <property type="entry name" value="SERINE/THREONINE PROTEIN KINASE"/>
    <property type="match status" value="1"/>
</dbReference>
<dbReference type="Gene3D" id="1.10.150.50">
    <property type="entry name" value="Transcription Factor, Ets-1"/>
    <property type="match status" value="1"/>
</dbReference>
<keyword evidence="17" id="KW-0732">Signal</keyword>
<feature type="compositionally biased region" description="Low complexity" evidence="16">
    <location>
        <begin position="747"/>
        <end position="759"/>
    </location>
</feature>
<feature type="compositionally biased region" description="Pro residues" evidence="16">
    <location>
        <begin position="760"/>
        <end position="774"/>
    </location>
</feature>
<comment type="similarity">
    <text evidence="2">Belongs to the peptidase S10 family.</text>
</comment>
<dbReference type="SUPFAM" id="SSF47769">
    <property type="entry name" value="SAM/Pointed domain"/>
    <property type="match status" value="1"/>
</dbReference>
<feature type="signal peptide" evidence="17">
    <location>
        <begin position="1"/>
        <end position="18"/>
    </location>
</feature>
<dbReference type="PROSITE" id="PS00108">
    <property type="entry name" value="PROTEIN_KINASE_ST"/>
    <property type="match status" value="1"/>
</dbReference>
<keyword evidence="8 15" id="KW-0547">Nucleotide-binding</keyword>
<dbReference type="FunFam" id="1.10.510.10:FF:000334">
    <property type="entry name" value="Serine/threonine-protein kinase STE11"/>
    <property type="match status" value="1"/>
</dbReference>
<dbReference type="Pfam" id="PF00069">
    <property type="entry name" value="Pkinase"/>
    <property type="match status" value="1"/>
</dbReference>
<dbReference type="GO" id="GO:0004709">
    <property type="term" value="F:MAP kinase kinase kinase activity"/>
    <property type="evidence" value="ECO:0007669"/>
    <property type="project" value="UniProtKB-EC"/>
</dbReference>
<feature type="compositionally biased region" description="Acidic residues" evidence="16">
    <location>
        <begin position="1461"/>
        <end position="1501"/>
    </location>
</feature>
<dbReference type="SMART" id="SM01304">
    <property type="entry name" value="Ras_bdg_2"/>
    <property type="match status" value="1"/>
</dbReference>
<dbReference type="PROSITE" id="PS50011">
    <property type="entry name" value="PROTEIN_KINASE_DOM"/>
    <property type="match status" value="1"/>
</dbReference>
<dbReference type="InterPro" id="IPR000719">
    <property type="entry name" value="Prot_kinase_dom"/>
</dbReference>
<comment type="catalytic activity">
    <reaction evidence="13">
        <text>L-threonyl-[protein] + ATP = O-phospho-L-threonyl-[protein] + ADP + H(+)</text>
        <dbReference type="Rhea" id="RHEA:46608"/>
        <dbReference type="Rhea" id="RHEA-COMP:11060"/>
        <dbReference type="Rhea" id="RHEA-COMP:11605"/>
        <dbReference type="ChEBI" id="CHEBI:15378"/>
        <dbReference type="ChEBI" id="CHEBI:30013"/>
        <dbReference type="ChEBI" id="CHEBI:30616"/>
        <dbReference type="ChEBI" id="CHEBI:61977"/>
        <dbReference type="ChEBI" id="CHEBI:456216"/>
        <dbReference type="EC" id="2.7.11.25"/>
    </reaction>
</comment>
<evidence type="ECO:0000256" key="11">
    <source>
        <dbReference type="ARBA" id="ARBA00022840"/>
    </source>
</evidence>
<organism evidence="20 21">
    <name type="scientific">Rhizoctonia solani</name>
    <dbReference type="NCBI Taxonomy" id="456999"/>
    <lineage>
        <taxon>Eukaryota</taxon>
        <taxon>Fungi</taxon>
        <taxon>Dikarya</taxon>
        <taxon>Basidiomycota</taxon>
        <taxon>Agaricomycotina</taxon>
        <taxon>Agaricomycetes</taxon>
        <taxon>Cantharellales</taxon>
        <taxon>Ceratobasidiaceae</taxon>
        <taxon>Rhizoctonia</taxon>
    </lineage>
</organism>
<dbReference type="CDD" id="cd09534">
    <property type="entry name" value="SAM_Ste11_fungal"/>
    <property type="match status" value="1"/>
</dbReference>
<feature type="domain" description="Protein kinase" evidence="18">
    <location>
        <begin position="1522"/>
        <end position="1785"/>
    </location>
</feature>
<dbReference type="GO" id="GO:0006508">
    <property type="term" value="P:proteolysis"/>
    <property type="evidence" value="ECO:0007669"/>
    <property type="project" value="UniProtKB-KW"/>
</dbReference>
<evidence type="ECO:0000313" key="20">
    <source>
        <dbReference type="EMBL" id="CUA72248.1"/>
    </source>
</evidence>
<comment type="similarity">
    <text evidence="1">Belongs to the protein kinase superfamily. STE Ser/Thr protein kinase family. MAP kinase kinase kinase subfamily.</text>
</comment>
<evidence type="ECO:0000256" key="15">
    <source>
        <dbReference type="PROSITE-ProRule" id="PRU10141"/>
    </source>
</evidence>
<feature type="compositionally biased region" description="Polar residues" evidence="16">
    <location>
        <begin position="775"/>
        <end position="794"/>
    </location>
</feature>
<dbReference type="Pfam" id="PF07647">
    <property type="entry name" value="SAM_2"/>
    <property type="match status" value="1"/>
</dbReference>
<feature type="compositionally biased region" description="Low complexity" evidence="16">
    <location>
        <begin position="1293"/>
        <end position="1305"/>
    </location>
</feature>
<keyword evidence="5" id="KW-0121">Carboxypeptidase</keyword>
<evidence type="ECO:0000256" key="13">
    <source>
        <dbReference type="ARBA" id="ARBA00047559"/>
    </source>
</evidence>
<dbReference type="EC" id="2.7.11.25" evidence="3"/>
<evidence type="ECO:0000256" key="17">
    <source>
        <dbReference type="SAM" id="SignalP"/>
    </source>
</evidence>
<comment type="catalytic activity">
    <reaction evidence="14">
        <text>L-seryl-[protein] + ATP = O-phospho-L-seryl-[protein] + ADP + H(+)</text>
        <dbReference type="Rhea" id="RHEA:17989"/>
        <dbReference type="Rhea" id="RHEA-COMP:9863"/>
        <dbReference type="Rhea" id="RHEA-COMP:11604"/>
        <dbReference type="ChEBI" id="CHEBI:15378"/>
        <dbReference type="ChEBI" id="CHEBI:29999"/>
        <dbReference type="ChEBI" id="CHEBI:30616"/>
        <dbReference type="ChEBI" id="CHEBI:83421"/>
        <dbReference type="ChEBI" id="CHEBI:456216"/>
        <dbReference type="EC" id="2.7.11.25"/>
    </reaction>
</comment>
<dbReference type="InterPro" id="IPR001660">
    <property type="entry name" value="SAM"/>
</dbReference>
<keyword evidence="7" id="KW-0808">Transferase</keyword>
<feature type="compositionally biased region" description="Low complexity" evidence="16">
    <location>
        <begin position="942"/>
        <end position="964"/>
    </location>
</feature>
<dbReference type="SMART" id="SM00220">
    <property type="entry name" value="S_TKc"/>
    <property type="match status" value="1"/>
</dbReference>
<evidence type="ECO:0000256" key="7">
    <source>
        <dbReference type="ARBA" id="ARBA00022679"/>
    </source>
</evidence>
<feature type="compositionally biased region" description="Polar residues" evidence="16">
    <location>
        <begin position="1119"/>
        <end position="1128"/>
    </location>
</feature>
<evidence type="ECO:0000256" key="2">
    <source>
        <dbReference type="ARBA" id="ARBA00009431"/>
    </source>
</evidence>
<dbReference type="SUPFAM" id="SSF56112">
    <property type="entry name" value="Protein kinase-like (PK-like)"/>
    <property type="match status" value="1"/>
</dbReference>
<protein>
    <recommendedName>
        <fullName evidence="3">mitogen-activated protein kinase kinase kinase</fullName>
        <ecNumber evidence="3">2.7.11.25</ecNumber>
    </recommendedName>
</protein>
<feature type="compositionally biased region" description="Polar residues" evidence="16">
    <location>
        <begin position="869"/>
        <end position="890"/>
    </location>
</feature>
<dbReference type="InterPro" id="IPR018202">
    <property type="entry name" value="Ser_caboxypep_ser_AS"/>
</dbReference>
<feature type="domain" description="SAM" evidence="19">
    <location>
        <begin position="520"/>
        <end position="583"/>
    </location>
</feature>
<accession>A0A0K6G1J7</accession>
<feature type="binding site" evidence="15">
    <location>
        <position position="1551"/>
    </location>
    <ligand>
        <name>ATP</name>
        <dbReference type="ChEBI" id="CHEBI:30616"/>
    </ligand>
</feature>
<reference evidence="20 21" key="1">
    <citation type="submission" date="2015-07" db="EMBL/GenBank/DDBJ databases">
        <authorList>
            <person name="Noorani M."/>
        </authorList>
    </citation>
    <scope>NUCLEOTIDE SEQUENCE [LARGE SCALE GENOMIC DNA]</scope>
    <source>
        <strain evidence="20">BBA 69670</strain>
    </source>
</reference>
<evidence type="ECO:0000256" key="4">
    <source>
        <dbReference type="ARBA" id="ARBA00022527"/>
    </source>
</evidence>
<evidence type="ECO:0000256" key="3">
    <source>
        <dbReference type="ARBA" id="ARBA00012406"/>
    </source>
</evidence>
<feature type="compositionally biased region" description="Polar residues" evidence="16">
    <location>
        <begin position="835"/>
        <end position="848"/>
    </location>
</feature>
<dbReference type="InterPro" id="IPR008271">
    <property type="entry name" value="Ser/Thr_kinase_AS"/>
</dbReference>
<keyword evidence="10" id="KW-0378">Hydrolase</keyword>
<evidence type="ECO:0000256" key="6">
    <source>
        <dbReference type="ARBA" id="ARBA00022670"/>
    </source>
</evidence>
<evidence type="ECO:0000256" key="16">
    <source>
        <dbReference type="SAM" id="MobiDB-lite"/>
    </source>
</evidence>
<dbReference type="InterPro" id="IPR029458">
    <property type="entry name" value="Ras-bd_By2"/>
</dbReference>
<feature type="chain" id="PRO_5007775585" description="mitogen-activated protein kinase kinase kinase" evidence="17">
    <location>
        <begin position="19"/>
        <end position="1810"/>
    </location>
</feature>
<dbReference type="Pfam" id="PF00450">
    <property type="entry name" value="Peptidase_S10"/>
    <property type="match status" value="1"/>
</dbReference>
<feature type="region of interest" description="Disordered" evidence="16">
    <location>
        <begin position="1027"/>
        <end position="1046"/>
    </location>
</feature>
<evidence type="ECO:0000256" key="10">
    <source>
        <dbReference type="ARBA" id="ARBA00022801"/>
    </source>
</evidence>
<evidence type="ECO:0000256" key="1">
    <source>
        <dbReference type="ARBA" id="ARBA00006529"/>
    </source>
</evidence>
<keyword evidence="6" id="KW-0645">Protease</keyword>
<feature type="compositionally biased region" description="Polar residues" evidence="16">
    <location>
        <begin position="612"/>
        <end position="628"/>
    </location>
</feature>
<name>A0A0K6G1J7_9AGAM</name>
<evidence type="ECO:0000259" key="19">
    <source>
        <dbReference type="PROSITE" id="PS50105"/>
    </source>
</evidence>
<dbReference type="GO" id="GO:0005524">
    <property type="term" value="F:ATP binding"/>
    <property type="evidence" value="ECO:0007669"/>
    <property type="project" value="UniProtKB-UniRule"/>
</dbReference>
<evidence type="ECO:0000313" key="21">
    <source>
        <dbReference type="Proteomes" id="UP000044841"/>
    </source>
</evidence>
<dbReference type="Gene3D" id="1.10.510.10">
    <property type="entry name" value="Transferase(Phosphotransferase) domain 1"/>
    <property type="match status" value="1"/>
</dbReference>
<evidence type="ECO:0000259" key="18">
    <source>
        <dbReference type="PROSITE" id="PS50011"/>
    </source>
</evidence>
<dbReference type="InterPro" id="IPR013761">
    <property type="entry name" value="SAM/pointed_sf"/>
</dbReference>
<dbReference type="PROSITE" id="PS00131">
    <property type="entry name" value="CARBOXYPEPT_SER_SER"/>
    <property type="match status" value="1"/>
</dbReference>
<feature type="compositionally biased region" description="Acidic residues" evidence="16">
    <location>
        <begin position="1036"/>
        <end position="1046"/>
    </location>
</feature>
<feature type="compositionally biased region" description="Acidic residues" evidence="16">
    <location>
        <begin position="1431"/>
        <end position="1440"/>
    </location>
</feature>
<feature type="region of interest" description="Disordered" evidence="16">
    <location>
        <begin position="1421"/>
        <end position="1514"/>
    </location>
</feature>
<evidence type="ECO:0000256" key="5">
    <source>
        <dbReference type="ARBA" id="ARBA00022645"/>
    </source>
</evidence>
<dbReference type="PANTHER" id="PTHR11584:SF369">
    <property type="entry name" value="MITOGEN-ACTIVATED PROTEIN KINASE KINASE KINASE 19-RELATED"/>
    <property type="match status" value="1"/>
</dbReference>
<feature type="compositionally biased region" description="Polar residues" evidence="16">
    <location>
        <begin position="656"/>
        <end position="677"/>
    </location>
</feature>
<dbReference type="Proteomes" id="UP000044841">
    <property type="component" value="Unassembled WGS sequence"/>
</dbReference>
<dbReference type="EMBL" id="CYGV01001289">
    <property type="protein sequence ID" value="CUA72248.1"/>
    <property type="molecule type" value="Genomic_DNA"/>
</dbReference>
<feature type="region of interest" description="Disordered" evidence="16">
    <location>
        <begin position="1234"/>
        <end position="1371"/>
    </location>
</feature>
<evidence type="ECO:0000256" key="8">
    <source>
        <dbReference type="ARBA" id="ARBA00022741"/>
    </source>
</evidence>
<feature type="compositionally biased region" description="Low complexity" evidence="16">
    <location>
        <begin position="709"/>
        <end position="725"/>
    </location>
</feature>
<evidence type="ECO:0000256" key="14">
    <source>
        <dbReference type="ARBA" id="ARBA00048329"/>
    </source>
</evidence>
<feature type="compositionally biased region" description="Low complexity" evidence="16">
    <location>
        <begin position="683"/>
        <end position="693"/>
    </location>
</feature>
<dbReference type="InterPro" id="IPR011009">
    <property type="entry name" value="Kinase-like_dom_sf"/>
</dbReference>
<keyword evidence="9" id="KW-0418">Kinase</keyword>
<dbReference type="SMART" id="SM00454">
    <property type="entry name" value="SAM"/>
    <property type="match status" value="1"/>
</dbReference>
<dbReference type="PROSITE" id="PS50105">
    <property type="entry name" value="SAM_DOMAIN"/>
    <property type="match status" value="1"/>
</dbReference>
<dbReference type="GO" id="GO:0004185">
    <property type="term" value="F:serine-type carboxypeptidase activity"/>
    <property type="evidence" value="ECO:0007669"/>
    <property type="project" value="InterPro"/>
</dbReference>
<feature type="compositionally biased region" description="Polar residues" evidence="16">
    <location>
        <begin position="1276"/>
        <end position="1286"/>
    </location>
</feature>
<keyword evidence="11 15" id="KW-0067">ATP-binding</keyword>
<keyword evidence="12" id="KW-0325">Glycoprotein</keyword>
<sequence length="1810" mass="194789">MRSLVSAGLLSLLYGASANAIGQFSKVDGVTGGVSQTKAASPQSKIQFEGNVAINESITPGSLRYVENSGICETTKGVYQASGYADLTAQQSMFWFFAARKDPDTAPLALWLNGGPGSSSMIGLFQENGPCRMNEDELTVSHNPYSWNEYANMLYIDQPIGAGYSYGQEIVESSKEAAIALWDMLQIFFSDSKFSKYASRDFAIWTESYGGHYGPAVSAHFLSQNDAIDAGTITGIKINLKVLSIGNGMTDPYAQYPEFIKYAVSNPYQRPLVKDSVITSANSTLYAQPDGCLAVIQRCNDKGSDTDCSLAQSVCNDQVLDKLSGDYDVYDVRVKNPNPYPYNPTALLRNATFMAQIGAASTWQAVSYQVYYNFAANGDWMRSSSPDLEKVINAGVRTLILAGDADYICNYMGVEATVDALQTKFTSEYQQQGWSNWTVAGHPAGIYKNAGTFSYLRVYEAGHEVPAYGTDQLEVGQAALEYFIQSAPSGHLLLTEATMSIASILEPPPGVSYADFVRGWSDEQVALWLSSLGCGHQAATFSENDIRGNVILDLDQHALKEMEIAGVGDRIKILNAIKSLRQQCSKGVGPTPRVLLNGGSTSRVTSQYEVANGVQRSSSFRHTANGSDGNRDDSITAARRSSGGRRLDGGRPPPLNITQSTTRDLPQLSANIATSPGLSIGATTPRPTTQPQPHSQGTQGTGPRDQGRTVVDSPSTTPVSTTSLPKYTPPTRNYGASLPVGHERRTPTQTDSFTPSSQSFPPPPYTNDPLPPAPGSSTQGSSNGSPPNAANAGQWQGEYGLPRGPRATSLAVNAHEMPGEAARRAGSPLPPAPVRSSSAKTSIPTVDRNQAGHAKSGSVGLIGQGGTSGKSPAVQSTPGRPSTSGSISQPSLHPYVTAAAISTSNGAPAVPFPTISNNLRVDSGVRGRDLSPISESHTILETTPTGPSFASGSGPSTAGSANTTFSAKRSPFPPKNQAANDLLRSLIKIHLYDSGQPTTAVNSSVVNVSSVHSGVEIIERALKKFNKQNPGRNSFDSDDDRTSETDDGGLIVDGWGLFPGGPQNEPTGGPLSEAEILSICHADPKHPTREQGLTLRNVRRGQHQKLTNFFGETPPGAGTQMSPTSPTYSIGPKIHMSQDEEGPQLTPSSLKFPTTGTPVTSSRRMDRASTISIMSGLGVDPPPSPGGTPAARSPSNNSFLSGGHKKLRNFFGQRPPSELITSHLPEFFPSTSKKVLQRTARNSMLRAGSKRDSHLSVMGVPGMSGRMSYQAPPKSRFSTSSGGSYNHNRRKSSSPPRSSMSSGPSINDNVSTIAIKEDKDNIPPRMSISTDDGRSVDTSTDDGATTDDTESTKKSLDHTLPPLPMLGDSLEDSLTTGLSATWLTRAESNAAKRMSMMSTRGRDKSDTASLLTVDEITAEVESRRQSRYSTYEDDEEDEDGNVVVRRPNKRMSMVSSMRGDVEEDEDEEEYDEEDEDYDEEDEEDDEEEEEEEEEGEEEGGTEDTGNTGRAVTSSGGKRSIKWIKGALIGSGSFGSVYLGMDAVQGLLMAVKQVELPTGSSTNEERKKSMLTALEREIELLKQLQHENIVQYLDSSIDTHHLNIFLEYVPGGSVATLLRNYGAFEEPLARNWVRQILQGLNYLHEREIIHRDIKGGNILVDNKGGIKISDFGISKKVEDNLLGSRIHRPSLQGSVFWMAPEVVKQTSYTYKADIWSVGCLVVEMLTGQHPWAQLSQMQAIFKIGSLARPTIPPDISPEAEDFLNKTFELDYNIRPTAAELLNHPWVRVGDDFGANTTTPVESSPAITVTAS</sequence>
<evidence type="ECO:0000256" key="12">
    <source>
        <dbReference type="ARBA" id="ARBA00023180"/>
    </source>
</evidence>
<feature type="compositionally biased region" description="Polar residues" evidence="16">
    <location>
        <begin position="1145"/>
        <end position="1162"/>
    </location>
</feature>
<dbReference type="PRINTS" id="PR00724">
    <property type="entry name" value="CRBOXYPTASEC"/>
</dbReference>
<dbReference type="SUPFAM" id="SSF53474">
    <property type="entry name" value="alpha/beta-Hydrolases"/>
    <property type="match status" value="1"/>
</dbReference>
<feature type="region of interest" description="Disordered" evidence="16">
    <location>
        <begin position="1109"/>
        <end position="1212"/>
    </location>
</feature>
<dbReference type="InterPro" id="IPR017441">
    <property type="entry name" value="Protein_kinase_ATP_BS"/>
</dbReference>
<dbReference type="Gene3D" id="1.10.287.410">
    <property type="match status" value="1"/>
</dbReference>
<proteinExistence type="inferred from homology"/>
<gene>
    <name evidence="20" type="ORF">RSOLAG22IIIB_00913</name>
</gene>
<keyword evidence="21" id="KW-1185">Reference proteome</keyword>
<feature type="region of interest" description="Disordered" evidence="16">
    <location>
        <begin position="938"/>
        <end position="974"/>
    </location>
</feature>
<keyword evidence="4" id="KW-0723">Serine/threonine-protein kinase</keyword>
<dbReference type="FunFam" id="3.30.200.20:FF:000387">
    <property type="entry name" value="Serine/threonine-protein kinase STE11"/>
    <property type="match status" value="1"/>
</dbReference>
<evidence type="ECO:0000256" key="9">
    <source>
        <dbReference type="ARBA" id="ARBA00022777"/>
    </source>
</evidence>